<protein>
    <submittedName>
        <fullName evidence="11">Ion channel</fullName>
    </submittedName>
</protein>
<evidence type="ECO:0000256" key="8">
    <source>
        <dbReference type="SAM" id="MobiDB-lite"/>
    </source>
</evidence>
<dbReference type="PANTHER" id="PTHR11537:SF254">
    <property type="entry name" value="POTASSIUM VOLTAGE-GATED CHANNEL PROTEIN SHAB"/>
    <property type="match status" value="1"/>
</dbReference>
<evidence type="ECO:0000313" key="11">
    <source>
        <dbReference type="EMBL" id="NMM96000.1"/>
    </source>
</evidence>
<dbReference type="Gene3D" id="1.10.287.70">
    <property type="match status" value="1"/>
</dbReference>
<dbReference type="InterPro" id="IPR028325">
    <property type="entry name" value="VG_K_chnl"/>
</dbReference>
<gene>
    <name evidence="11" type="ORF">G1C98_0736</name>
</gene>
<organism evidence="11 12">
    <name type="scientific">Bifidobacterium erythrocebi</name>
    <dbReference type="NCBI Taxonomy" id="2675325"/>
    <lineage>
        <taxon>Bacteria</taxon>
        <taxon>Bacillati</taxon>
        <taxon>Actinomycetota</taxon>
        <taxon>Actinomycetes</taxon>
        <taxon>Bifidobacteriales</taxon>
        <taxon>Bifidobacteriaceae</taxon>
        <taxon>Bifidobacterium</taxon>
    </lineage>
</organism>
<dbReference type="EMBL" id="JAAIIF010000008">
    <property type="protein sequence ID" value="NMM96000.1"/>
    <property type="molecule type" value="Genomic_DNA"/>
</dbReference>
<comment type="subcellular location">
    <subcellularLocation>
        <location evidence="1">Membrane</location>
        <topology evidence="1">Multi-pass membrane protein</topology>
    </subcellularLocation>
</comment>
<keyword evidence="12" id="KW-1185">Reference proteome</keyword>
<sequence length="286" mass="31465">MRTIWKTPEKKETHMPLSKWERITEWPMTALALIFVFAYSWEVIVRTHMALCDNVINIIWVLFIIDYVVSISLARNKKAWFKNNLIMLLSIVLPMFRPLRLVRLVAVLNVLNRTSGMAVRGRITMYVCGSAVLLIFIGSLAVLDVEQFAPGATITDFGKALWWTFVTVTTVGYGDLSPVTWQGKCIAVGLMITGIALIGVVTATLASWIVDRVDNETSKRAKENDDEIKQLQHSISQLAGTVAELRDELHAARADATSSAYPGHDDAPGNVPGAAPATAASAAPTR</sequence>
<evidence type="ECO:0000256" key="9">
    <source>
        <dbReference type="SAM" id="Phobius"/>
    </source>
</evidence>
<evidence type="ECO:0000256" key="4">
    <source>
        <dbReference type="ARBA" id="ARBA00022989"/>
    </source>
</evidence>
<dbReference type="SUPFAM" id="SSF81324">
    <property type="entry name" value="Voltage-gated potassium channels"/>
    <property type="match status" value="1"/>
</dbReference>
<feature type="domain" description="Potassium channel" evidence="10">
    <location>
        <begin position="134"/>
        <end position="210"/>
    </location>
</feature>
<feature type="compositionally biased region" description="Low complexity" evidence="8">
    <location>
        <begin position="268"/>
        <end position="286"/>
    </location>
</feature>
<keyword evidence="5" id="KW-0406">Ion transport</keyword>
<feature type="transmembrane region" description="Helical" evidence="9">
    <location>
        <begin position="26"/>
        <end position="44"/>
    </location>
</feature>
<dbReference type="PRINTS" id="PR00169">
    <property type="entry name" value="KCHANNEL"/>
</dbReference>
<dbReference type="InterPro" id="IPR013099">
    <property type="entry name" value="K_chnl_dom"/>
</dbReference>
<dbReference type="Pfam" id="PF07885">
    <property type="entry name" value="Ion_trans_2"/>
    <property type="match status" value="1"/>
</dbReference>
<keyword evidence="6 9" id="KW-0472">Membrane</keyword>
<dbReference type="GO" id="GO:0008076">
    <property type="term" value="C:voltage-gated potassium channel complex"/>
    <property type="evidence" value="ECO:0007669"/>
    <property type="project" value="InterPro"/>
</dbReference>
<keyword evidence="7" id="KW-0407">Ion channel</keyword>
<proteinExistence type="predicted"/>
<feature type="transmembrane region" description="Helical" evidence="9">
    <location>
        <begin position="123"/>
        <end position="143"/>
    </location>
</feature>
<evidence type="ECO:0000256" key="3">
    <source>
        <dbReference type="ARBA" id="ARBA00022692"/>
    </source>
</evidence>
<name>A0A7Y0HTB0_9BIFI</name>
<keyword evidence="3 9" id="KW-0812">Transmembrane</keyword>
<dbReference type="InterPro" id="IPR027359">
    <property type="entry name" value="Volt_channel_dom_sf"/>
</dbReference>
<comment type="caution">
    <text evidence="11">The sequence shown here is derived from an EMBL/GenBank/DDBJ whole genome shotgun (WGS) entry which is preliminary data.</text>
</comment>
<accession>A0A7Y0HTB0</accession>
<dbReference type="Gene3D" id="1.20.5.110">
    <property type="match status" value="1"/>
</dbReference>
<dbReference type="GO" id="GO:0001508">
    <property type="term" value="P:action potential"/>
    <property type="evidence" value="ECO:0007669"/>
    <property type="project" value="TreeGrafter"/>
</dbReference>
<dbReference type="GO" id="GO:0005249">
    <property type="term" value="F:voltage-gated potassium channel activity"/>
    <property type="evidence" value="ECO:0007669"/>
    <property type="project" value="InterPro"/>
</dbReference>
<dbReference type="Proteomes" id="UP000529710">
    <property type="component" value="Unassembled WGS sequence"/>
</dbReference>
<dbReference type="AlphaFoldDB" id="A0A7Y0HTB0"/>
<evidence type="ECO:0000313" key="12">
    <source>
        <dbReference type="Proteomes" id="UP000529710"/>
    </source>
</evidence>
<dbReference type="Gene3D" id="1.20.120.350">
    <property type="entry name" value="Voltage-gated potassium channels. Chain C"/>
    <property type="match status" value="1"/>
</dbReference>
<evidence type="ECO:0000256" key="5">
    <source>
        <dbReference type="ARBA" id="ARBA00023065"/>
    </source>
</evidence>
<evidence type="ECO:0000256" key="7">
    <source>
        <dbReference type="ARBA" id="ARBA00023303"/>
    </source>
</evidence>
<feature type="transmembrane region" description="Helical" evidence="9">
    <location>
        <begin position="186"/>
        <end position="210"/>
    </location>
</feature>
<evidence type="ECO:0000256" key="1">
    <source>
        <dbReference type="ARBA" id="ARBA00004141"/>
    </source>
</evidence>
<keyword evidence="2" id="KW-0813">Transport</keyword>
<feature type="transmembrane region" description="Helical" evidence="9">
    <location>
        <begin position="56"/>
        <end position="74"/>
    </location>
</feature>
<feature type="region of interest" description="Disordered" evidence="8">
    <location>
        <begin position="253"/>
        <end position="286"/>
    </location>
</feature>
<evidence type="ECO:0000259" key="10">
    <source>
        <dbReference type="Pfam" id="PF07885"/>
    </source>
</evidence>
<evidence type="ECO:0000256" key="6">
    <source>
        <dbReference type="ARBA" id="ARBA00023136"/>
    </source>
</evidence>
<reference evidence="11 12" key="1">
    <citation type="submission" date="2020-02" db="EMBL/GenBank/DDBJ databases">
        <title>Characterization of phylogenetic diversity of novel bifidobacterial species isolated in Czech ZOOs.</title>
        <authorList>
            <person name="Lugli G.A."/>
            <person name="Vera N.B."/>
            <person name="Ventura M."/>
        </authorList>
    </citation>
    <scope>NUCLEOTIDE SEQUENCE [LARGE SCALE GENOMIC DNA]</scope>
    <source>
        <strain evidence="11 12">DSM 109960</strain>
    </source>
</reference>
<evidence type="ECO:0000256" key="2">
    <source>
        <dbReference type="ARBA" id="ARBA00022448"/>
    </source>
</evidence>
<dbReference type="PANTHER" id="PTHR11537">
    <property type="entry name" value="VOLTAGE-GATED POTASSIUM CHANNEL"/>
    <property type="match status" value="1"/>
</dbReference>
<keyword evidence="4 9" id="KW-1133">Transmembrane helix</keyword>